<evidence type="ECO:0000256" key="1">
    <source>
        <dbReference type="SAM" id="SignalP"/>
    </source>
</evidence>
<dbReference type="PIRSF" id="PIRSF016719">
    <property type="entry name" value="UCP016719"/>
    <property type="match status" value="1"/>
</dbReference>
<keyword evidence="5" id="KW-1185">Reference proteome</keyword>
<dbReference type="Proteomes" id="UP000053923">
    <property type="component" value="Unassembled WGS sequence"/>
</dbReference>
<dbReference type="Gene3D" id="3.40.50.12170">
    <property type="entry name" value="Uncharacterised protein PF07075, DUF1343"/>
    <property type="match status" value="1"/>
</dbReference>
<dbReference type="RefSeq" id="WP_062701599.1">
    <property type="nucleotide sequence ID" value="NZ_LLZG01000069.1"/>
</dbReference>
<dbReference type="Gene3D" id="3.90.1150.140">
    <property type="match status" value="1"/>
</dbReference>
<reference evidence="5" key="1">
    <citation type="submission" date="2015-10" db="EMBL/GenBank/DDBJ databases">
        <authorList>
            <person name="Ju K.-S."/>
            <person name="Doroghazi J.R."/>
            <person name="Metcalf W.W."/>
        </authorList>
    </citation>
    <scope>NUCLEOTIDE SEQUENCE [LARGE SCALE GENOMIC DNA]</scope>
    <source>
        <strain evidence="5">NRRL 3151</strain>
    </source>
</reference>
<keyword evidence="1" id="KW-0732">Signal</keyword>
<organism evidence="4 5">
    <name type="scientific">Streptomyces regalis</name>
    <dbReference type="NCBI Taxonomy" id="68262"/>
    <lineage>
        <taxon>Bacteria</taxon>
        <taxon>Bacillati</taxon>
        <taxon>Actinomycetota</taxon>
        <taxon>Actinomycetes</taxon>
        <taxon>Kitasatosporales</taxon>
        <taxon>Streptomycetaceae</taxon>
        <taxon>Streptomyces</taxon>
    </lineage>
</organism>
<evidence type="ECO:0000259" key="2">
    <source>
        <dbReference type="Pfam" id="PF07075"/>
    </source>
</evidence>
<dbReference type="InterPro" id="IPR008302">
    <property type="entry name" value="NamZ"/>
</dbReference>
<evidence type="ECO:0000313" key="4">
    <source>
        <dbReference type="EMBL" id="KUL41088.1"/>
    </source>
</evidence>
<dbReference type="PANTHER" id="PTHR42915">
    <property type="entry name" value="HYPOTHETICAL 460 KDA PROTEIN IN FEUA-SIGW INTERGENIC REGION [PRECURSOR]"/>
    <property type="match status" value="1"/>
</dbReference>
<evidence type="ECO:0008006" key="6">
    <source>
        <dbReference type="Google" id="ProtNLM"/>
    </source>
</evidence>
<dbReference type="PANTHER" id="PTHR42915:SF1">
    <property type="entry name" value="PEPTIDOGLYCAN BETA-N-ACETYLMURAMIDASE NAMZ"/>
    <property type="match status" value="1"/>
</dbReference>
<accession>A0A0X3V8Q4</accession>
<evidence type="ECO:0000259" key="3">
    <source>
        <dbReference type="Pfam" id="PF20732"/>
    </source>
</evidence>
<protein>
    <recommendedName>
        <fullName evidence="6">DUF1343 domain-containing protein</fullName>
    </recommendedName>
</protein>
<comment type="caution">
    <text evidence="4">The sequence shown here is derived from an EMBL/GenBank/DDBJ whole genome shotgun (WGS) entry which is preliminary data.</text>
</comment>
<feature type="domain" description="Peptidoglycan beta-N-acetylmuramidase NamZ C-terminal" evidence="3">
    <location>
        <begin position="260"/>
        <end position="410"/>
    </location>
</feature>
<dbReference type="InterPro" id="IPR048503">
    <property type="entry name" value="NamZ_C"/>
</dbReference>
<dbReference type="GO" id="GO:0033922">
    <property type="term" value="F:peptidoglycan beta-N-acetylmuramidase activity"/>
    <property type="evidence" value="ECO:0007669"/>
    <property type="project" value="InterPro"/>
</dbReference>
<feature type="domain" description="Peptidoglycan beta-N-acetylmuramidase NamZ N-terminal" evidence="2">
    <location>
        <begin position="52"/>
        <end position="256"/>
    </location>
</feature>
<dbReference type="AlphaFoldDB" id="A0A0X3V8Q4"/>
<dbReference type="InterPro" id="IPR048502">
    <property type="entry name" value="NamZ_N"/>
</dbReference>
<sequence>MRLSRRALLAATTAAASLPSAQATAAEHRRPLRTGFERLAADGYSVLEGRHVGIVTNPTGVTRDVRHIVDVMHADKRVNLGAVFGPEHGFRGTAQAGGSEGRYDDPATGLPVYDTYLKSGRPLADIFTASGVDTIVFDIQDVGARFYTYIWTLYDCMEAAQLAGKRFVVLDRPNPVTGRAAQGPVLHKEFATFVGRQPISQAHGMTVAELARLFNGEFLTTPVPLEIVRMTGWRRSEFFDAWGLPWVPPSPNMPTPDTALVYSGTCLFEGTNLSEGRGTTRPFELLGAEGIDGRWAAAVNELGLPGVHFREAYFAPTFSKFQGKTIGGVQIHVHDRAAYDPIRTGIALLVTAKKVWSGFGWRPDNWIDKLTGSTQVRTMIDAGASADEVVAGWQQELAAFRRMRREYLLYK</sequence>
<dbReference type="EMBL" id="LLZG01000069">
    <property type="protein sequence ID" value="KUL41088.1"/>
    <property type="molecule type" value="Genomic_DNA"/>
</dbReference>
<dbReference type="PROSITE" id="PS51318">
    <property type="entry name" value="TAT"/>
    <property type="match status" value="1"/>
</dbReference>
<dbReference type="OrthoDB" id="9801061at2"/>
<feature type="signal peptide" evidence="1">
    <location>
        <begin position="1"/>
        <end position="25"/>
    </location>
</feature>
<dbReference type="InterPro" id="IPR006311">
    <property type="entry name" value="TAT_signal"/>
</dbReference>
<evidence type="ECO:0000313" key="5">
    <source>
        <dbReference type="Proteomes" id="UP000053923"/>
    </source>
</evidence>
<feature type="chain" id="PRO_5007055650" description="DUF1343 domain-containing protein" evidence="1">
    <location>
        <begin position="26"/>
        <end position="411"/>
    </location>
</feature>
<gene>
    <name evidence="4" type="ORF">ADL12_12090</name>
</gene>
<proteinExistence type="predicted"/>
<dbReference type="Pfam" id="PF20732">
    <property type="entry name" value="NamZ_C"/>
    <property type="match status" value="1"/>
</dbReference>
<dbReference type="Pfam" id="PF07075">
    <property type="entry name" value="NamZ_N"/>
    <property type="match status" value="1"/>
</dbReference>
<name>A0A0X3V8Q4_9ACTN</name>